<feature type="domain" description="SseB protein N-terminal" evidence="2">
    <location>
        <begin position="348"/>
        <end position="448"/>
    </location>
</feature>
<dbReference type="HOGENOM" id="CLU_362437_0_0_11"/>
<feature type="compositionally biased region" description="Pro residues" evidence="1">
    <location>
        <begin position="313"/>
        <end position="323"/>
    </location>
</feature>
<dbReference type="Pfam" id="PF07179">
    <property type="entry name" value="SseB"/>
    <property type="match status" value="1"/>
</dbReference>
<evidence type="ECO:0008006" key="6">
    <source>
        <dbReference type="Google" id="ProtNLM"/>
    </source>
</evidence>
<feature type="compositionally biased region" description="Pro residues" evidence="1">
    <location>
        <begin position="595"/>
        <end position="607"/>
    </location>
</feature>
<dbReference type="Pfam" id="PF22552">
    <property type="entry name" value="TY-Chap3"/>
    <property type="match status" value="2"/>
</dbReference>
<feature type="domain" description="TY-Chap N-terminal" evidence="3">
    <location>
        <begin position="1"/>
        <end position="125"/>
    </location>
</feature>
<feature type="domain" description="TY-Chap N-terminal" evidence="3">
    <location>
        <begin position="159"/>
        <end position="276"/>
    </location>
</feature>
<gene>
    <name evidence="4" type="ordered locus">Tcur_1596</name>
</gene>
<feature type="compositionally biased region" description="Low complexity" evidence="1">
    <location>
        <begin position="324"/>
        <end position="338"/>
    </location>
</feature>
<accession>D1ABD6</accession>
<dbReference type="KEGG" id="tcu:Tcur_1596"/>
<feature type="compositionally biased region" description="Low complexity" evidence="1">
    <location>
        <begin position="513"/>
        <end position="526"/>
    </location>
</feature>
<keyword evidence="5" id="KW-1185">Reference proteome</keyword>
<evidence type="ECO:0000256" key="1">
    <source>
        <dbReference type="SAM" id="MobiDB-lite"/>
    </source>
</evidence>
<dbReference type="STRING" id="471852.Tcur_1596"/>
<dbReference type="OrthoDB" id="3295680at2"/>
<protein>
    <recommendedName>
        <fullName evidence="6">SseB protein N-terminal domain-containing protein</fullName>
    </recommendedName>
</protein>
<organism evidence="4 5">
    <name type="scientific">Thermomonospora curvata (strain ATCC 19995 / DSM 43183 / JCM 3096 / KCTC 9072 / NBRC 15933 / NCIMB 10081 / Henssen B9)</name>
    <dbReference type="NCBI Taxonomy" id="471852"/>
    <lineage>
        <taxon>Bacteria</taxon>
        <taxon>Bacillati</taxon>
        <taxon>Actinomycetota</taxon>
        <taxon>Actinomycetes</taxon>
        <taxon>Streptosporangiales</taxon>
        <taxon>Thermomonosporaceae</taxon>
        <taxon>Thermomonospora</taxon>
    </lineage>
</organism>
<proteinExistence type="predicted"/>
<evidence type="ECO:0000313" key="5">
    <source>
        <dbReference type="Proteomes" id="UP000001918"/>
    </source>
</evidence>
<dbReference type="EMBL" id="CP001738">
    <property type="protein sequence ID" value="ACY97172.1"/>
    <property type="molecule type" value="Genomic_DNA"/>
</dbReference>
<dbReference type="InterPro" id="IPR054344">
    <property type="entry name" value="TY-Chap_N"/>
</dbReference>
<dbReference type="RefSeq" id="WP_012851956.1">
    <property type="nucleotide sequence ID" value="NC_013510.1"/>
</dbReference>
<sequence length="771" mass="81878">MDWTDFAQRLTRELMHLPIDAFVIVQGPGGLPYVQAMRYRNGLHAEAVSSDYLPEPLTAKQESRLSQMGWLAPDGQARRNWWCRVMLPADIADITPEQAAECGELADRMVGAFSDVYGISSVAELTYEASRGGEQPAFLPMPGLGIPAAGTPAEEELLSWTEFTEQLAGELASMEPEMVIVISHRLQESYYVQAFRDAQRVRAEAVSGRALPPSAPAFDARTEERLAAAGWRPPGEHPNWTCELPAGASPEEYRRLAAMMVTALRDVQLAGNPADLVYEAFIGASHVELTEFGIPLADPARVDVRRASRPLPGRTPPEQPPPAAEQAPAAGFASPAAAAPLSPSDVEAELVAAKSRGDQAGYLGVLLRCVLYVPVTEDGQPVTADYRDGTYVLAFTSPEDMDWALGGKLMDYRRTTFTELALNWQRPDWQLAINTRLPSAAYIDTSTILQTAERARGGSPVPPASRAPAADSPGPERTGRSATESGTVAWSALVKRPDEPAAGQGSPAEDETAASSSESRSGTADALQGDPLEKEAVAAGTGRSATAADSPKDRSPAADVLQTGASPNVAPSPPPDRPAEPAQPAGDEAAGPSAPHEPSPAGDPPPRVAEGPAAGRSAAPSGTREQAGDKAADDVPEAGVVMQKVIRPDHVVHYLEGGYDWVAGRIYRLQDVSGLRTAGQLIGELGLDREGSAFSPGDAQVFVIRWPVLKPALLRPVPPAAGSTVPAFRTGSQRLPHGAEMFAIDQLGNETFLAVYDADVRGWIRIEEAVQ</sequence>
<dbReference type="AlphaFoldDB" id="D1ABD6"/>
<evidence type="ECO:0000313" key="4">
    <source>
        <dbReference type="EMBL" id="ACY97172.1"/>
    </source>
</evidence>
<evidence type="ECO:0000259" key="3">
    <source>
        <dbReference type="Pfam" id="PF22552"/>
    </source>
</evidence>
<feature type="compositionally biased region" description="Low complexity" evidence="1">
    <location>
        <begin position="609"/>
        <end position="622"/>
    </location>
</feature>
<dbReference type="eggNOG" id="COG3266">
    <property type="taxonomic scope" value="Bacteria"/>
</dbReference>
<evidence type="ECO:0000259" key="2">
    <source>
        <dbReference type="Pfam" id="PF07179"/>
    </source>
</evidence>
<feature type="region of interest" description="Disordered" evidence="1">
    <location>
        <begin position="453"/>
        <end position="633"/>
    </location>
</feature>
<feature type="region of interest" description="Disordered" evidence="1">
    <location>
        <begin position="307"/>
        <end position="338"/>
    </location>
</feature>
<dbReference type="InterPro" id="IPR009839">
    <property type="entry name" value="SseB_N"/>
</dbReference>
<feature type="compositionally biased region" description="Low complexity" evidence="1">
    <location>
        <begin position="466"/>
        <end position="475"/>
    </location>
</feature>
<name>D1ABD6_THECD</name>
<dbReference type="Proteomes" id="UP000001918">
    <property type="component" value="Chromosome"/>
</dbReference>
<reference evidence="4 5" key="1">
    <citation type="journal article" date="2011" name="Stand. Genomic Sci.">
        <title>Complete genome sequence of Thermomonospora curvata type strain (B9).</title>
        <authorList>
            <person name="Chertkov O."/>
            <person name="Sikorski J."/>
            <person name="Nolan M."/>
            <person name="Lapidus A."/>
            <person name="Lucas S."/>
            <person name="Del Rio T.G."/>
            <person name="Tice H."/>
            <person name="Cheng J.F."/>
            <person name="Goodwin L."/>
            <person name="Pitluck S."/>
            <person name="Liolios K."/>
            <person name="Ivanova N."/>
            <person name="Mavromatis K."/>
            <person name="Mikhailova N."/>
            <person name="Ovchinnikova G."/>
            <person name="Pati A."/>
            <person name="Chen A."/>
            <person name="Palaniappan K."/>
            <person name="Djao O.D."/>
            <person name="Land M."/>
            <person name="Hauser L."/>
            <person name="Chang Y.J."/>
            <person name="Jeffries C.D."/>
            <person name="Brettin T."/>
            <person name="Han C."/>
            <person name="Detter J.C."/>
            <person name="Rohde M."/>
            <person name="Goker M."/>
            <person name="Woyke T."/>
            <person name="Bristow J."/>
            <person name="Eisen J.A."/>
            <person name="Markowitz V."/>
            <person name="Hugenholtz P."/>
            <person name="Klenk H.P."/>
            <person name="Kyrpides N.C."/>
        </authorList>
    </citation>
    <scope>NUCLEOTIDE SEQUENCE [LARGE SCALE GENOMIC DNA]</scope>
    <source>
        <strain evidence="5">ATCC 19995 / DSM 43183 / JCM 3096 / KCTC 9072 / NBRC 15933 / NCIMB 10081 / Henssen B9</strain>
    </source>
</reference>